<evidence type="ECO:0000313" key="2">
    <source>
        <dbReference type="EMBL" id="CAL1131865.1"/>
    </source>
</evidence>
<evidence type="ECO:0000313" key="1">
    <source>
        <dbReference type="EMBL" id="CAI3978490.1"/>
    </source>
</evidence>
<organism evidence="1">
    <name type="scientific">Cladocopium goreaui</name>
    <dbReference type="NCBI Taxonomy" id="2562237"/>
    <lineage>
        <taxon>Eukaryota</taxon>
        <taxon>Sar</taxon>
        <taxon>Alveolata</taxon>
        <taxon>Dinophyceae</taxon>
        <taxon>Suessiales</taxon>
        <taxon>Symbiodiniaceae</taxon>
        <taxon>Cladocopium</taxon>
    </lineage>
</organism>
<sequence>MGAASSWIPGSLESFSSGPEDVPKALRPLLDLRLDELCELYQKFAGQEQLQPQSVARELRLDQRNAELLVKKLDSFDLLVLLVVVSHTHFLTKARGGLKMQCHANKIKQDETRVKNSMSLKMCLGPRWFTKLCSFCGARLITKGSLGYLSSMYFSTSLVLGEVDVPFPEIETRESRTET</sequence>
<dbReference type="EMBL" id="CAMXCT010000415">
    <property type="protein sequence ID" value="CAI3978490.1"/>
    <property type="molecule type" value="Genomic_DNA"/>
</dbReference>
<accession>A0A9P1BTN4</accession>
<name>A0A9P1BTN4_9DINO</name>
<protein>
    <submittedName>
        <fullName evidence="1">Uncharacterized protein</fullName>
    </submittedName>
</protein>
<reference evidence="1" key="1">
    <citation type="submission" date="2022-10" db="EMBL/GenBank/DDBJ databases">
        <authorList>
            <person name="Chen Y."/>
            <person name="Dougan E. K."/>
            <person name="Chan C."/>
            <person name="Rhodes N."/>
            <person name="Thang M."/>
        </authorList>
    </citation>
    <scope>NUCLEOTIDE SEQUENCE</scope>
</reference>
<keyword evidence="3" id="KW-1185">Reference proteome</keyword>
<reference evidence="2" key="2">
    <citation type="submission" date="2024-04" db="EMBL/GenBank/DDBJ databases">
        <authorList>
            <person name="Chen Y."/>
            <person name="Shah S."/>
            <person name="Dougan E. K."/>
            <person name="Thang M."/>
            <person name="Chan C."/>
        </authorList>
    </citation>
    <scope>NUCLEOTIDE SEQUENCE [LARGE SCALE GENOMIC DNA]</scope>
</reference>
<proteinExistence type="predicted"/>
<dbReference type="EMBL" id="CAMXCT030000415">
    <property type="protein sequence ID" value="CAL4765802.1"/>
    <property type="molecule type" value="Genomic_DNA"/>
</dbReference>
<comment type="caution">
    <text evidence="1">The sequence shown here is derived from an EMBL/GenBank/DDBJ whole genome shotgun (WGS) entry which is preliminary data.</text>
</comment>
<evidence type="ECO:0000313" key="3">
    <source>
        <dbReference type="Proteomes" id="UP001152797"/>
    </source>
</evidence>
<dbReference type="EMBL" id="CAMXCT020000415">
    <property type="protein sequence ID" value="CAL1131865.1"/>
    <property type="molecule type" value="Genomic_DNA"/>
</dbReference>
<dbReference type="Proteomes" id="UP001152797">
    <property type="component" value="Unassembled WGS sequence"/>
</dbReference>
<gene>
    <name evidence="1" type="ORF">C1SCF055_LOCUS6540</name>
</gene>
<dbReference type="AlphaFoldDB" id="A0A9P1BTN4"/>